<evidence type="ECO:0000313" key="5">
    <source>
        <dbReference type="EMBL" id="PEQ09262.1"/>
    </source>
</evidence>
<evidence type="ECO:0000313" key="4">
    <source>
        <dbReference type="EMBL" id="PEN89900.1"/>
    </source>
</evidence>
<dbReference type="Proteomes" id="UP000440820">
    <property type="component" value="Chromosome"/>
</dbReference>
<evidence type="ECO:0000313" key="9">
    <source>
        <dbReference type="EMBL" id="QHA19841.1"/>
    </source>
</evidence>
<evidence type="ECO:0000313" key="2">
    <source>
        <dbReference type="EMBL" id="PEI82343.1"/>
    </source>
</evidence>
<evidence type="ECO:0000313" key="12">
    <source>
        <dbReference type="Proteomes" id="UP000220934"/>
    </source>
</evidence>
<dbReference type="EMBL" id="NUAP01000019">
    <property type="protein sequence ID" value="PEN89900.1"/>
    <property type="molecule type" value="Genomic_DNA"/>
</dbReference>
<reference evidence="11 13" key="2">
    <citation type="submission" date="2017-09" db="EMBL/GenBank/DDBJ databases">
        <title>Large-scale bioinformatics analysis of Bacillus genomes uncovers conserved roles of natural products in bacterial physiology.</title>
        <authorList>
            <consortium name="Agbiome Team Llc"/>
            <person name="Bleich R.M."/>
            <person name="Grubbs K.J."/>
            <person name="Santa Maria K.C."/>
            <person name="Allen S.E."/>
            <person name="Farag S."/>
            <person name="Shank E.A."/>
            <person name="Bowers A."/>
        </authorList>
    </citation>
    <scope>NUCLEOTIDE SEQUENCE [LARGE SCALE GENOMIC DNA]</scope>
    <source>
        <strain evidence="5 11">AFS021349</strain>
        <strain evidence="8 13">AFS042148</strain>
        <strain evidence="7 15">AFS044250</strain>
        <strain evidence="6 14">AFS094862</strain>
    </source>
</reference>
<dbReference type="Proteomes" id="UP000224044">
    <property type="component" value="Unassembled WGS sequence"/>
</dbReference>
<evidence type="ECO:0000313" key="14">
    <source>
        <dbReference type="Proteomes" id="UP000225320"/>
    </source>
</evidence>
<dbReference type="EMBL" id="NUAJ01000008">
    <property type="protein sequence ID" value="PEN55499.1"/>
    <property type="molecule type" value="Genomic_DNA"/>
</dbReference>
<feature type="domain" description="PepSY" evidence="1">
    <location>
        <begin position="30"/>
        <end position="100"/>
    </location>
</feature>
<dbReference type="Proteomes" id="UP000220841">
    <property type="component" value="Unassembled WGS sequence"/>
</dbReference>
<evidence type="ECO:0000313" key="11">
    <source>
        <dbReference type="Proteomes" id="UP000220841"/>
    </source>
</evidence>
<keyword evidence="16" id="KW-1185">Reference proteome</keyword>
<evidence type="ECO:0000313" key="15">
    <source>
        <dbReference type="Proteomes" id="UP000225997"/>
    </source>
</evidence>
<dbReference type="GeneID" id="64185998"/>
<organism evidence="6 14">
    <name type="scientific">Bacillus toyonensis</name>
    <dbReference type="NCBI Taxonomy" id="155322"/>
    <lineage>
        <taxon>Bacteria</taxon>
        <taxon>Bacillati</taxon>
        <taxon>Bacillota</taxon>
        <taxon>Bacilli</taxon>
        <taxon>Bacillales</taxon>
        <taxon>Bacillaceae</taxon>
        <taxon>Bacillus</taxon>
        <taxon>Bacillus cereus group</taxon>
    </lineage>
</organism>
<dbReference type="Pfam" id="PF03413">
    <property type="entry name" value="PepSY"/>
    <property type="match status" value="1"/>
</dbReference>
<accession>A0A1D3PPF1</accession>
<reference evidence="9 16" key="3">
    <citation type="submission" date="2019-12" db="EMBL/GenBank/DDBJ databases">
        <title>Bacillus toyonensis BV-17 genome.</title>
        <authorList>
            <person name="Chen J."/>
        </authorList>
    </citation>
    <scope>NUCLEOTIDE SEQUENCE [LARGE SCALE GENOMIC DNA]</scope>
    <source>
        <strain evidence="9 16">BV-17</strain>
    </source>
</reference>
<dbReference type="Proteomes" id="UP000220934">
    <property type="component" value="Unassembled WGS sequence"/>
</dbReference>
<reference evidence="10 12" key="1">
    <citation type="submission" date="2017-09" db="EMBL/GenBank/DDBJ databases">
        <title>Large-scale bioinformatics analysis of Bacillus genomes uncovers conserved roles of natural products in bacterial physiology.</title>
        <authorList>
            <consortium name="Agbiome Team Llc"/>
            <person name="Bleich R.M."/>
            <person name="Kirk G.J."/>
            <person name="Santa Maria K.C."/>
            <person name="Allen S.E."/>
            <person name="Farag S."/>
            <person name="Shank E.A."/>
            <person name="Bowers A."/>
        </authorList>
    </citation>
    <scope>NUCLEOTIDE SEQUENCE [LARGE SCALE GENOMIC DNA]</scope>
    <source>
        <strain evidence="2">AFS005430</strain>
        <strain evidence="4 10">AFS027629</strain>
        <strain evidence="3 12">AFS027958</strain>
    </source>
</reference>
<gene>
    <name evidence="4" type="ORF">CN551_07690</name>
    <name evidence="5" type="ORF">CN585_04695</name>
    <name evidence="3" type="ORF">CN596_11010</name>
    <name evidence="2" type="ORF">CN678_28925</name>
    <name evidence="7" type="ORF">COF40_13605</name>
    <name evidence="8" type="ORF">COF62_13135</name>
    <name evidence="6" type="ORF">CON73_15450</name>
    <name evidence="9" type="ORF">GPA05_23310</name>
</gene>
<sequence length="103" mass="11384">MSWKGLVAGLGVGFAAGYFVANKVQEQSHISSEKALKMVKQALNHKGEITGSWVHMVPETFEKYDVAYEVYRGGLTTMLDDIQERFEFLVDAKTGTVLEVIAA</sequence>
<name>A0A1V6LIG1_9BACI</name>
<dbReference type="Proteomes" id="UP000225997">
    <property type="component" value="Unassembled WGS sequence"/>
</dbReference>
<proteinExistence type="predicted"/>
<dbReference type="EMBL" id="NUBY01000013">
    <property type="protein sequence ID" value="PEQ09262.1"/>
    <property type="molecule type" value="Genomic_DNA"/>
</dbReference>
<protein>
    <recommendedName>
        <fullName evidence="1">PepSY domain-containing protein</fullName>
    </recommendedName>
</protein>
<evidence type="ECO:0000313" key="6">
    <source>
        <dbReference type="EMBL" id="PGG90742.1"/>
    </source>
</evidence>
<evidence type="ECO:0000313" key="16">
    <source>
        <dbReference type="Proteomes" id="UP000440820"/>
    </source>
</evidence>
<evidence type="ECO:0000313" key="3">
    <source>
        <dbReference type="EMBL" id="PEN55499.1"/>
    </source>
</evidence>
<evidence type="ECO:0000313" key="8">
    <source>
        <dbReference type="EMBL" id="PHE12894.1"/>
    </source>
</evidence>
<dbReference type="RefSeq" id="WP_000118536.1">
    <property type="nucleotide sequence ID" value="NZ_CP036014.1"/>
</dbReference>
<dbReference type="AlphaFoldDB" id="A0A1V6LIG1"/>
<evidence type="ECO:0000313" key="10">
    <source>
        <dbReference type="Proteomes" id="UP000220078"/>
    </source>
</evidence>
<dbReference type="EMBL" id="NUSQ01000056">
    <property type="protein sequence ID" value="PHD69983.1"/>
    <property type="molecule type" value="Genomic_DNA"/>
</dbReference>
<evidence type="ECO:0000313" key="7">
    <source>
        <dbReference type="EMBL" id="PHD69983.1"/>
    </source>
</evidence>
<dbReference type="EMBL" id="NUEH01000080">
    <property type="protein sequence ID" value="PEI82343.1"/>
    <property type="molecule type" value="Genomic_DNA"/>
</dbReference>
<dbReference type="EMBL" id="NUSY01000016">
    <property type="protein sequence ID" value="PHE12894.1"/>
    <property type="molecule type" value="Genomic_DNA"/>
</dbReference>
<dbReference type="Proteomes" id="UP000225320">
    <property type="component" value="Unassembled WGS sequence"/>
</dbReference>
<accession>A0A1V6LIG1</accession>
<dbReference type="EMBL" id="CP047044">
    <property type="protein sequence ID" value="QHA19841.1"/>
    <property type="molecule type" value="Genomic_DNA"/>
</dbReference>
<evidence type="ECO:0000259" key="1">
    <source>
        <dbReference type="Pfam" id="PF03413"/>
    </source>
</evidence>
<dbReference type="Proteomes" id="UP000220078">
    <property type="component" value="Unassembled WGS sequence"/>
</dbReference>
<evidence type="ECO:0000313" key="13">
    <source>
        <dbReference type="Proteomes" id="UP000224044"/>
    </source>
</evidence>
<dbReference type="Proteomes" id="UP000220969">
    <property type="component" value="Unassembled WGS sequence"/>
</dbReference>
<dbReference type="InterPro" id="IPR025711">
    <property type="entry name" value="PepSY"/>
</dbReference>
<dbReference type="EMBL" id="NVOI01000055">
    <property type="protein sequence ID" value="PGG90742.1"/>
    <property type="molecule type" value="Genomic_DNA"/>
</dbReference>